<proteinExistence type="predicted"/>
<sequence length="96" mass="10838">MCNDEGETAEYILRERPALASYRKSMLGAIWPGMAKIREFPPSALFKKLAGLTSRSRNTLIWTGEGTMGPKARPKCRSAPIFIIQNPECWICFIVF</sequence>
<protein>
    <submittedName>
        <fullName evidence="1">Uncharacterized protein</fullName>
    </submittedName>
</protein>
<gene>
    <name evidence="1" type="ORF">Zmor_023759</name>
</gene>
<dbReference type="EMBL" id="JALNTZ010000007">
    <property type="protein sequence ID" value="KAJ3646160.1"/>
    <property type="molecule type" value="Genomic_DNA"/>
</dbReference>
<name>A0AA38M6P6_9CUCU</name>
<evidence type="ECO:0000313" key="1">
    <source>
        <dbReference type="EMBL" id="KAJ3646160.1"/>
    </source>
</evidence>
<organism evidence="1 2">
    <name type="scientific">Zophobas morio</name>
    <dbReference type="NCBI Taxonomy" id="2755281"/>
    <lineage>
        <taxon>Eukaryota</taxon>
        <taxon>Metazoa</taxon>
        <taxon>Ecdysozoa</taxon>
        <taxon>Arthropoda</taxon>
        <taxon>Hexapoda</taxon>
        <taxon>Insecta</taxon>
        <taxon>Pterygota</taxon>
        <taxon>Neoptera</taxon>
        <taxon>Endopterygota</taxon>
        <taxon>Coleoptera</taxon>
        <taxon>Polyphaga</taxon>
        <taxon>Cucujiformia</taxon>
        <taxon>Tenebrionidae</taxon>
        <taxon>Zophobas</taxon>
    </lineage>
</organism>
<accession>A0AA38M6P6</accession>
<reference evidence="1" key="1">
    <citation type="journal article" date="2023" name="G3 (Bethesda)">
        <title>Whole genome assemblies of Zophobas morio and Tenebrio molitor.</title>
        <authorList>
            <person name="Kaur S."/>
            <person name="Stinson S.A."/>
            <person name="diCenzo G.C."/>
        </authorList>
    </citation>
    <scope>NUCLEOTIDE SEQUENCE</scope>
    <source>
        <strain evidence="1">QUZm001</strain>
    </source>
</reference>
<dbReference type="Proteomes" id="UP001168821">
    <property type="component" value="Unassembled WGS sequence"/>
</dbReference>
<comment type="caution">
    <text evidence="1">The sequence shown here is derived from an EMBL/GenBank/DDBJ whole genome shotgun (WGS) entry which is preliminary data.</text>
</comment>
<dbReference type="AlphaFoldDB" id="A0AA38M6P6"/>
<keyword evidence="2" id="KW-1185">Reference proteome</keyword>
<evidence type="ECO:0000313" key="2">
    <source>
        <dbReference type="Proteomes" id="UP001168821"/>
    </source>
</evidence>